<dbReference type="PANTHER" id="PTHR46230:SF7">
    <property type="entry name" value="BOLA-LIKE PROTEIN 1"/>
    <property type="match status" value="1"/>
</dbReference>
<dbReference type="PIRSF" id="PIRSF003113">
    <property type="entry name" value="BolA"/>
    <property type="match status" value="1"/>
</dbReference>
<dbReference type="STRING" id="286115.A0A507DVU1"/>
<sequence length="115" mass="12755">MLRTLRGIMTSSLDGAGPIYTAIHTKITDKLQPTVLDIIDDSHLHASHAAMRAEGNKHKETHFRVTVVSDSFHGKPIVARHRMIYDLLSDEFKVGGLHALSLNTKTPSEFKPPSE</sequence>
<dbReference type="PANTHER" id="PTHR46230">
    <property type="match status" value="1"/>
</dbReference>
<dbReference type="InterPro" id="IPR036065">
    <property type="entry name" value="BolA-like_sf"/>
</dbReference>
<comment type="similarity">
    <text evidence="1">Belongs to the BolA/IbaG family.</text>
</comment>
<dbReference type="Gene3D" id="3.30.300.90">
    <property type="entry name" value="BolA-like"/>
    <property type="match status" value="1"/>
</dbReference>
<accession>A0A507DVU1</accession>
<evidence type="ECO:0000256" key="1">
    <source>
        <dbReference type="RuleBase" id="RU003860"/>
    </source>
</evidence>
<dbReference type="GO" id="GO:0044572">
    <property type="term" value="P:[4Fe-4S] cluster assembly"/>
    <property type="evidence" value="ECO:0007669"/>
    <property type="project" value="TreeGrafter"/>
</dbReference>
<dbReference type="Proteomes" id="UP000317494">
    <property type="component" value="Unassembled WGS sequence"/>
</dbReference>
<evidence type="ECO:0000313" key="2">
    <source>
        <dbReference type="EMBL" id="TPX55010.1"/>
    </source>
</evidence>
<dbReference type="AlphaFoldDB" id="A0A507DVU1"/>
<comment type="caution">
    <text evidence="2">The sequence shown here is derived from an EMBL/GenBank/DDBJ whole genome shotgun (WGS) entry which is preliminary data.</text>
</comment>
<protein>
    <recommendedName>
        <fullName evidence="4">BolA protein</fullName>
    </recommendedName>
</protein>
<keyword evidence="3" id="KW-1185">Reference proteome</keyword>
<dbReference type="EMBL" id="QEAN01000001">
    <property type="protein sequence ID" value="TPX55010.1"/>
    <property type="molecule type" value="Genomic_DNA"/>
</dbReference>
<name>A0A507DVU1_9FUNG</name>
<dbReference type="GO" id="GO:0005759">
    <property type="term" value="C:mitochondrial matrix"/>
    <property type="evidence" value="ECO:0007669"/>
    <property type="project" value="TreeGrafter"/>
</dbReference>
<gene>
    <name evidence="2" type="ORF">SeMB42_g00041</name>
</gene>
<dbReference type="InterPro" id="IPR002634">
    <property type="entry name" value="BolA"/>
</dbReference>
<evidence type="ECO:0008006" key="4">
    <source>
        <dbReference type="Google" id="ProtNLM"/>
    </source>
</evidence>
<evidence type="ECO:0000313" key="3">
    <source>
        <dbReference type="Proteomes" id="UP000317494"/>
    </source>
</evidence>
<organism evidence="2 3">
    <name type="scientific">Synchytrium endobioticum</name>
    <dbReference type="NCBI Taxonomy" id="286115"/>
    <lineage>
        <taxon>Eukaryota</taxon>
        <taxon>Fungi</taxon>
        <taxon>Fungi incertae sedis</taxon>
        <taxon>Chytridiomycota</taxon>
        <taxon>Chytridiomycota incertae sedis</taxon>
        <taxon>Chytridiomycetes</taxon>
        <taxon>Synchytriales</taxon>
        <taxon>Synchytriaceae</taxon>
        <taxon>Synchytrium</taxon>
    </lineage>
</organism>
<proteinExistence type="inferred from homology"/>
<dbReference type="Pfam" id="PF01722">
    <property type="entry name" value="BolA"/>
    <property type="match status" value="1"/>
</dbReference>
<reference evidence="2 3" key="1">
    <citation type="journal article" date="2019" name="Sci. Rep.">
        <title>Comparative genomics of chytrid fungi reveal insights into the obligate biotrophic and pathogenic lifestyle of Synchytrium endobioticum.</title>
        <authorList>
            <person name="van de Vossenberg B.T.L.H."/>
            <person name="Warris S."/>
            <person name="Nguyen H.D.T."/>
            <person name="van Gent-Pelzer M.P.E."/>
            <person name="Joly D.L."/>
            <person name="van de Geest H.C."/>
            <person name="Bonants P.J.M."/>
            <person name="Smith D.S."/>
            <person name="Levesque C.A."/>
            <person name="van der Lee T.A.J."/>
        </authorList>
    </citation>
    <scope>NUCLEOTIDE SEQUENCE [LARGE SCALE GENOMIC DNA]</scope>
    <source>
        <strain evidence="2 3">MB42</strain>
    </source>
</reference>
<dbReference type="SUPFAM" id="SSF82657">
    <property type="entry name" value="BolA-like"/>
    <property type="match status" value="1"/>
</dbReference>
<dbReference type="VEuPathDB" id="FungiDB:SeMB42_g00041"/>